<keyword evidence="1" id="KW-0472">Membrane</keyword>
<accession>A0A941AMP6</accession>
<dbReference type="EMBL" id="JAGKSQ010000001">
    <property type="protein sequence ID" value="MBP3950066.1"/>
    <property type="molecule type" value="Genomic_DNA"/>
</dbReference>
<evidence type="ECO:0000313" key="3">
    <source>
        <dbReference type="Proteomes" id="UP000678228"/>
    </source>
</evidence>
<protein>
    <recommendedName>
        <fullName evidence="4">O-antigen ligase domain-containing protein</fullName>
    </recommendedName>
</protein>
<feature type="transmembrane region" description="Helical" evidence="1">
    <location>
        <begin position="82"/>
        <end position="101"/>
    </location>
</feature>
<feature type="transmembrane region" description="Helical" evidence="1">
    <location>
        <begin position="430"/>
        <end position="446"/>
    </location>
</feature>
<name>A0A941AMP6_9BACI</name>
<feature type="transmembrane region" description="Helical" evidence="1">
    <location>
        <begin position="236"/>
        <end position="265"/>
    </location>
</feature>
<feature type="transmembrane region" description="Helical" evidence="1">
    <location>
        <begin position="153"/>
        <end position="173"/>
    </location>
</feature>
<reference evidence="2" key="1">
    <citation type="submission" date="2021-03" db="EMBL/GenBank/DDBJ databases">
        <title>Bacillus suaedae sp. nov., isolated from Suaeda aralocaspica.</title>
        <authorList>
            <person name="Lei R.F.R."/>
        </authorList>
    </citation>
    <scope>NUCLEOTIDE SEQUENCE</scope>
    <source>
        <strain evidence="2">YZJH907-2</strain>
    </source>
</reference>
<evidence type="ECO:0000256" key="1">
    <source>
        <dbReference type="SAM" id="Phobius"/>
    </source>
</evidence>
<proteinExistence type="predicted"/>
<feature type="transmembrane region" description="Helical" evidence="1">
    <location>
        <begin position="12"/>
        <end position="31"/>
    </location>
</feature>
<evidence type="ECO:0000313" key="2">
    <source>
        <dbReference type="EMBL" id="MBP3950066.1"/>
    </source>
</evidence>
<gene>
    <name evidence="2" type="ORF">J7W16_02900</name>
</gene>
<dbReference type="AlphaFoldDB" id="A0A941AMP6"/>
<feature type="transmembrane region" description="Helical" evidence="1">
    <location>
        <begin position="277"/>
        <end position="301"/>
    </location>
</feature>
<comment type="caution">
    <text evidence="2">The sequence shown here is derived from an EMBL/GenBank/DDBJ whole genome shotgun (WGS) entry which is preliminary data.</text>
</comment>
<evidence type="ECO:0008006" key="4">
    <source>
        <dbReference type="Google" id="ProtNLM"/>
    </source>
</evidence>
<feature type="transmembrane region" description="Helical" evidence="1">
    <location>
        <begin position="380"/>
        <end position="399"/>
    </location>
</feature>
<feature type="transmembrane region" description="Helical" evidence="1">
    <location>
        <begin position="43"/>
        <end position="62"/>
    </location>
</feature>
<keyword evidence="1" id="KW-0812">Transmembrane</keyword>
<sequence length="456" mass="52458">MAKLTDFLQSNLEKIILVLMAIFMFLAPFSVSRIYQTLLPAPTSVLVTFLSGFGLLFLIVYFKYVSKQSSLLNPLDKEQRAFVLALYIPGLIAILAGAYNLTVVLSSEYVEYFTASLPTRVINMLLFLILFVCFLKFISLLSNQTLESIAKAYVYGIFVIILFGIWQFLHFLIGYPMFTLDTRSFVHSVNSDVLFNFRLTSLTDEPSYLVPFLIDGLLIAFFFFKSKLRYFIQFFLPGMFVLIFSFAVSGYANLAMVIAFIVLILITARMPNKKKVFIYSCYGLIPLIIIGLFNTGLVMQFLSPILGRVETIFDIQHHSRLYMLVMPFFWLFDYSIINSIFGFGPGGYEFLNLTKFLHHRGSVAVTSNNVFIDILFEHGIFGFIVFTTMFVTIGVKLFLKRNENNYYLYAIILWFHLAVTSLYRSDFASPRFWAVIIIMFIIMELAKRRSVKTSIK</sequence>
<feature type="transmembrane region" description="Helical" evidence="1">
    <location>
        <begin position="406"/>
        <end position="424"/>
    </location>
</feature>
<dbReference type="RefSeq" id="WP_210595680.1">
    <property type="nucleotide sequence ID" value="NZ_JAGKSQ010000001.1"/>
</dbReference>
<feature type="transmembrane region" description="Helical" evidence="1">
    <location>
        <begin position="121"/>
        <end position="141"/>
    </location>
</feature>
<organism evidence="2 3">
    <name type="scientific">Halalkalibacter suaedae</name>
    <dbReference type="NCBI Taxonomy" id="2822140"/>
    <lineage>
        <taxon>Bacteria</taxon>
        <taxon>Bacillati</taxon>
        <taxon>Bacillota</taxon>
        <taxon>Bacilli</taxon>
        <taxon>Bacillales</taxon>
        <taxon>Bacillaceae</taxon>
        <taxon>Halalkalibacter</taxon>
    </lineage>
</organism>
<feature type="transmembrane region" description="Helical" evidence="1">
    <location>
        <begin position="321"/>
        <end position="343"/>
    </location>
</feature>
<feature type="transmembrane region" description="Helical" evidence="1">
    <location>
        <begin position="208"/>
        <end position="224"/>
    </location>
</feature>
<keyword evidence="3" id="KW-1185">Reference proteome</keyword>
<keyword evidence="1" id="KW-1133">Transmembrane helix</keyword>
<dbReference type="Proteomes" id="UP000678228">
    <property type="component" value="Unassembled WGS sequence"/>
</dbReference>